<feature type="region of interest" description="Disordered" evidence="1">
    <location>
        <begin position="212"/>
        <end position="284"/>
    </location>
</feature>
<evidence type="ECO:0000256" key="1">
    <source>
        <dbReference type="SAM" id="MobiDB-lite"/>
    </source>
</evidence>
<feature type="compositionally biased region" description="Acidic residues" evidence="1">
    <location>
        <begin position="476"/>
        <end position="486"/>
    </location>
</feature>
<accession>A0A2N9H4F2</accession>
<feature type="compositionally biased region" description="Basic and acidic residues" evidence="1">
    <location>
        <begin position="237"/>
        <end position="247"/>
    </location>
</feature>
<name>A0A2N9H4F2_FAGSY</name>
<gene>
    <name evidence="2" type="ORF">FSB_LOCUS34804</name>
</gene>
<organism evidence="2">
    <name type="scientific">Fagus sylvatica</name>
    <name type="common">Beechnut</name>
    <dbReference type="NCBI Taxonomy" id="28930"/>
    <lineage>
        <taxon>Eukaryota</taxon>
        <taxon>Viridiplantae</taxon>
        <taxon>Streptophyta</taxon>
        <taxon>Embryophyta</taxon>
        <taxon>Tracheophyta</taxon>
        <taxon>Spermatophyta</taxon>
        <taxon>Magnoliopsida</taxon>
        <taxon>eudicotyledons</taxon>
        <taxon>Gunneridae</taxon>
        <taxon>Pentapetalae</taxon>
        <taxon>rosids</taxon>
        <taxon>fabids</taxon>
        <taxon>Fagales</taxon>
        <taxon>Fagaceae</taxon>
        <taxon>Fagus</taxon>
    </lineage>
</organism>
<feature type="compositionally biased region" description="Polar residues" evidence="1">
    <location>
        <begin position="248"/>
        <end position="258"/>
    </location>
</feature>
<dbReference type="AlphaFoldDB" id="A0A2N9H4F2"/>
<reference evidence="2" key="1">
    <citation type="submission" date="2018-02" db="EMBL/GenBank/DDBJ databases">
        <authorList>
            <person name="Cohen D.B."/>
            <person name="Kent A.D."/>
        </authorList>
    </citation>
    <scope>NUCLEOTIDE SEQUENCE</scope>
</reference>
<dbReference type="EMBL" id="OIVN01002849">
    <property type="protein sequence ID" value="SPD06922.1"/>
    <property type="molecule type" value="Genomic_DNA"/>
</dbReference>
<protein>
    <recommendedName>
        <fullName evidence="3">F-box associated domain-containing protein</fullName>
    </recommendedName>
</protein>
<proteinExistence type="predicted"/>
<sequence>MSQSKQLSSEHLPYDVVFDILTRLPVRSLVRFSLAVFKGSLALFVCGAGLDGDSDICYIWVMREYGVVESWTKISVPLDSLYMFFGCTDSGELLIDTYGRGFADLMENLVLLNQLRWNLMQLCVFERNLREATKTSSYACPLRAEYPSFPYVQWTGGAVEADFFEESCSLIGSMKNWICSSSQSSFSRLNKLSHEINFLRNRMESQASTIRSLEAGGSSDPIPDAAGEGSSRRVKRLAPEHPSHPQVRESTTLATLRSKSGHLHSGEQITLDDDNEEDKEDTTPFPWKSVLETVTQGVEDLLACWPGRSVPSLPSWEVQVTNDFGEGETMIVPRSKHVPYVPWTGRMVEADFVEECYSLIGSMKNWISSSSQSSFARLSHEIDLLGGKSSKYNEGLLRLDDQEIPNPIPDAAGCVTPSPADEGNPMNTTVQSNKGSSQRVKCLAPERPSCPQVRESTALATLRSKSGHLHSGEQITLDDDVEEDKEDTTPLVQRQSKRVRL</sequence>
<feature type="region of interest" description="Disordered" evidence="1">
    <location>
        <begin position="463"/>
        <end position="501"/>
    </location>
</feature>
<evidence type="ECO:0000313" key="2">
    <source>
        <dbReference type="EMBL" id="SPD06922.1"/>
    </source>
</evidence>
<feature type="compositionally biased region" description="Acidic residues" evidence="1">
    <location>
        <begin position="270"/>
        <end position="280"/>
    </location>
</feature>
<evidence type="ECO:0008006" key="3">
    <source>
        <dbReference type="Google" id="ProtNLM"/>
    </source>
</evidence>